<evidence type="ECO:0000313" key="16">
    <source>
        <dbReference type="EMBL" id="GAA0745561.1"/>
    </source>
</evidence>
<dbReference type="EMBL" id="BAAACG010000016">
    <property type="protein sequence ID" value="GAA0745561.1"/>
    <property type="molecule type" value="Genomic_DNA"/>
</dbReference>
<dbReference type="Proteomes" id="UP001501510">
    <property type="component" value="Unassembled WGS sequence"/>
</dbReference>
<dbReference type="InterPro" id="IPR005841">
    <property type="entry name" value="Alpha-D-phosphohexomutase_SF"/>
</dbReference>
<comment type="similarity">
    <text evidence="4 12">Belongs to the phosphohexose mutase family.</text>
</comment>
<dbReference type="Gene3D" id="3.30.310.50">
    <property type="entry name" value="Alpha-D-phosphohexomutase, C-terminal domain"/>
    <property type="match status" value="1"/>
</dbReference>
<evidence type="ECO:0000256" key="9">
    <source>
        <dbReference type="ARBA" id="ARBA00039995"/>
    </source>
</evidence>
<organism evidence="16 17">
    <name type="scientific">Clostridium oceanicum</name>
    <dbReference type="NCBI Taxonomy" id="1543"/>
    <lineage>
        <taxon>Bacteria</taxon>
        <taxon>Bacillati</taxon>
        <taxon>Bacillota</taxon>
        <taxon>Clostridia</taxon>
        <taxon>Eubacteriales</taxon>
        <taxon>Clostridiaceae</taxon>
        <taxon>Clostridium</taxon>
    </lineage>
</organism>
<evidence type="ECO:0000256" key="10">
    <source>
        <dbReference type="ARBA" id="ARBA00041398"/>
    </source>
</evidence>
<comment type="pathway">
    <text evidence="3">Lipid metabolism.</text>
</comment>
<keyword evidence="6 12" id="KW-0479">Metal-binding</keyword>
<proteinExistence type="inferred from homology"/>
<evidence type="ECO:0000259" key="13">
    <source>
        <dbReference type="Pfam" id="PF02878"/>
    </source>
</evidence>
<keyword evidence="7 12" id="KW-0460">Magnesium</keyword>
<dbReference type="InterPro" id="IPR005846">
    <property type="entry name" value="A-D-PHexomutase_a/b/a-III"/>
</dbReference>
<feature type="domain" description="Alpha-D-phosphohexomutase alpha/beta/alpha" evidence="13">
    <location>
        <begin position="43"/>
        <end position="179"/>
    </location>
</feature>
<dbReference type="InterPro" id="IPR036900">
    <property type="entry name" value="A-D-PHexomutase_C_sf"/>
</dbReference>
<comment type="cofactor">
    <cofactor evidence="1">
        <name>Mg(2+)</name>
        <dbReference type="ChEBI" id="CHEBI:18420"/>
    </cofactor>
</comment>
<keyword evidence="17" id="KW-1185">Reference proteome</keyword>
<evidence type="ECO:0000256" key="12">
    <source>
        <dbReference type="RuleBase" id="RU004326"/>
    </source>
</evidence>
<sequence length="573" mass="65035">MNYREIYKEWLNNEYIDEDTKKELESIKNNESEIEDRFYKELEFGTAGLRGKIGAGTNRMNIYNISKVTQGLANYITKKGEDYVKRGVAIAFDCRHFSKEFAKAAALVLAANGIKTYLFEDLRPTPELSFTVRRLNTAAGIVVTASHNPREYNGYKVYSEDGAQILTHVAAGITEEISKVYDLSKVKKIEEEKALDLGLLKILGKDIDDEYIGKVKGLSLREDIDKDIQIVYTPLNGTGSVPVQRVLKERGFKNITVVPEQKDPDPDFTTVGYPNPEDTRAFKYSEELGKKVGAELLIATDPDCDRLAIEVRNKDGEYVPFNGNQTGVILINYIIEGMKEKGILPKNPAIVKSIVTGDLGKAIAKDYGVETFEALTGFKNICGLIPELIRQDKQFIFGYEESIGYVTGTFVRDKDGVSSAMLLCEAAAYYKSIGKTLLDVLNEVYEKYGYYREKQISLVLEGIEGKKRIERMMSFYRNNFPQEINAVKLERYIDYDRRIEYKVESGHKMPCRIPKSNVLRFFLEDESWYAVRPSGTEPKIKIYIYTKGKTAKEAEEKISTMESLILEKLNSVK</sequence>
<dbReference type="InterPro" id="IPR016066">
    <property type="entry name" value="A-D-PHexomutase_CS"/>
</dbReference>
<protein>
    <recommendedName>
        <fullName evidence="9">Phosphoglucomutase</fullName>
    </recommendedName>
    <alternativeName>
        <fullName evidence="11">Alpha-phosphoglucomutase</fullName>
    </alternativeName>
    <alternativeName>
        <fullName evidence="10">Glucose phosphomutase</fullName>
    </alternativeName>
</protein>
<dbReference type="PANTHER" id="PTHR45745:SF1">
    <property type="entry name" value="PHOSPHOGLUCOMUTASE 2B-RELATED"/>
    <property type="match status" value="1"/>
</dbReference>
<keyword evidence="5" id="KW-0597">Phosphoprotein</keyword>
<dbReference type="CDD" id="cd05799">
    <property type="entry name" value="PGM2"/>
    <property type="match status" value="1"/>
</dbReference>
<evidence type="ECO:0000256" key="11">
    <source>
        <dbReference type="ARBA" id="ARBA00041467"/>
    </source>
</evidence>
<dbReference type="Pfam" id="PF02879">
    <property type="entry name" value="PGM_PMM_II"/>
    <property type="match status" value="1"/>
</dbReference>
<accession>A0ABN1JS05</accession>
<gene>
    <name evidence="16" type="ORF">GCM10008906_32080</name>
</gene>
<comment type="pathway">
    <text evidence="2">Glycolipid metabolism; diglucosyl-diacylglycerol biosynthesis.</text>
</comment>
<keyword evidence="8" id="KW-0413">Isomerase</keyword>
<reference evidence="16 17" key="1">
    <citation type="journal article" date="2019" name="Int. J. Syst. Evol. Microbiol.">
        <title>The Global Catalogue of Microorganisms (GCM) 10K type strain sequencing project: providing services to taxonomists for standard genome sequencing and annotation.</title>
        <authorList>
            <consortium name="The Broad Institute Genomics Platform"/>
            <consortium name="The Broad Institute Genome Sequencing Center for Infectious Disease"/>
            <person name="Wu L."/>
            <person name="Ma J."/>
        </authorList>
    </citation>
    <scope>NUCLEOTIDE SEQUENCE [LARGE SCALE GENOMIC DNA]</scope>
    <source>
        <strain evidence="16 17">JCM 1407</strain>
    </source>
</reference>
<dbReference type="RefSeq" id="WP_343763206.1">
    <property type="nucleotide sequence ID" value="NZ_BAAACG010000016.1"/>
</dbReference>
<evidence type="ECO:0000256" key="3">
    <source>
        <dbReference type="ARBA" id="ARBA00005189"/>
    </source>
</evidence>
<evidence type="ECO:0000256" key="5">
    <source>
        <dbReference type="ARBA" id="ARBA00022553"/>
    </source>
</evidence>
<evidence type="ECO:0000259" key="15">
    <source>
        <dbReference type="Pfam" id="PF02880"/>
    </source>
</evidence>
<dbReference type="SUPFAM" id="SSF55957">
    <property type="entry name" value="Phosphoglucomutase, C-terminal domain"/>
    <property type="match status" value="1"/>
</dbReference>
<evidence type="ECO:0000256" key="8">
    <source>
        <dbReference type="ARBA" id="ARBA00023235"/>
    </source>
</evidence>
<feature type="domain" description="Alpha-D-phosphohexomutase alpha/beta/alpha" evidence="14">
    <location>
        <begin position="210"/>
        <end position="309"/>
    </location>
</feature>
<comment type="caution">
    <text evidence="16">The sequence shown here is derived from an EMBL/GenBank/DDBJ whole genome shotgun (WGS) entry which is preliminary data.</text>
</comment>
<dbReference type="InterPro" id="IPR005844">
    <property type="entry name" value="A-D-PHexomutase_a/b/a-I"/>
</dbReference>
<dbReference type="InterPro" id="IPR005845">
    <property type="entry name" value="A-D-PHexomutase_a/b/a-II"/>
</dbReference>
<name>A0ABN1JS05_9CLOT</name>
<dbReference type="Pfam" id="PF02878">
    <property type="entry name" value="PGM_PMM_I"/>
    <property type="match status" value="1"/>
</dbReference>
<evidence type="ECO:0000256" key="6">
    <source>
        <dbReference type="ARBA" id="ARBA00022723"/>
    </source>
</evidence>
<dbReference type="Pfam" id="PF02880">
    <property type="entry name" value="PGM_PMM_III"/>
    <property type="match status" value="1"/>
</dbReference>
<dbReference type="InterPro" id="IPR016055">
    <property type="entry name" value="A-D-PHexomutase_a/b/a-I/II/III"/>
</dbReference>
<dbReference type="Gene3D" id="3.40.120.10">
    <property type="entry name" value="Alpha-D-Glucose-1,6-Bisphosphate, subunit A, domain 3"/>
    <property type="match status" value="3"/>
</dbReference>
<evidence type="ECO:0000256" key="4">
    <source>
        <dbReference type="ARBA" id="ARBA00010231"/>
    </source>
</evidence>
<evidence type="ECO:0000256" key="2">
    <source>
        <dbReference type="ARBA" id="ARBA00005164"/>
    </source>
</evidence>
<evidence type="ECO:0000256" key="7">
    <source>
        <dbReference type="ARBA" id="ARBA00022842"/>
    </source>
</evidence>
<dbReference type="PROSITE" id="PS00710">
    <property type="entry name" value="PGM_PMM"/>
    <property type="match status" value="1"/>
</dbReference>
<evidence type="ECO:0000313" key="17">
    <source>
        <dbReference type="Proteomes" id="UP001501510"/>
    </source>
</evidence>
<dbReference type="PRINTS" id="PR00509">
    <property type="entry name" value="PGMPMM"/>
</dbReference>
<feature type="domain" description="Alpha-D-phosphohexomutase alpha/beta/alpha" evidence="15">
    <location>
        <begin position="322"/>
        <end position="448"/>
    </location>
</feature>
<evidence type="ECO:0000256" key="1">
    <source>
        <dbReference type="ARBA" id="ARBA00001946"/>
    </source>
</evidence>
<dbReference type="PANTHER" id="PTHR45745">
    <property type="entry name" value="PHOSPHOMANNOMUTASE 45A"/>
    <property type="match status" value="1"/>
</dbReference>
<evidence type="ECO:0000259" key="14">
    <source>
        <dbReference type="Pfam" id="PF02879"/>
    </source>
</evidence>
<dbReference type="SUPFAM" id="SSF53738">
    <property type="entry name" value="Phosphoglucomutase, first 3 domains"/>
    <property type="match status" value="3"/>
</dbReference>